<dbReference type="RefSeq" id="WP_290262298.1">
    <property type="nucleotide sequence ID" value="NZ_JAUFQQ010000003.1"/>
</dbReference>
<keyword evidence="1" id="KW-0472">Membrane</keyword>
<keyword evidence="1" id="KW-0812">Transmembrane</keyword>
<gene>
    <name evidence="2" type="ORF">ACFFUQ_07590</name>
</gene>
<feature type="transmembrane region" description="Helical" evidence="1">
    <location>
        <begin position="97"/>
        <end position="117"/>
    </location>
</feature>
<feature type="transmembrane region" description="Helical" evidence="1">
    <location>
        <begin position="6"/>
        <end position="22"/>
    </location>
</feature>
<feature type="transmembrane region" description="Helical" evidence="1">
    <location>
        <begin position="56"/>
        <end position="77"/>
    </location>
</feature>
<sequence>MLINFFYTIFVLCLNYIIYKKINDGKLNKKHLLALITYGLSVVIFNYVFGVLSNKLILFLLLFSFSIILFSFLKSFINVYEKSNLIDEKKVAKVKFIMLNVIMPIMITVYQILIIWSEGLFDKMINK</sequence>
<keyword evidence="1" id="KW-1133">Transmembrane helix</keyword>
<evidence type="ECO:0000313" key="2">
    <source>
        <dbReference type="EMBL" id="MFB9063884.1"/>
    </source>
</evidence>
<evidence type="ECO:0000313" key="3">
    <source>
        <dbReference type="Proteomes" id="UP001589589"/>
    </source>
</evidence>
<organism evidence="2 3">
    <name type="scientific">Flavobacterium branchiarum</name>
    <dbReference type="NCBI Taxonomy" id="1114870"/>
    <lineage>
        <taxon>Bacteria</taxon>
        <taxon>Pseudomonadati</taxon>
        <taxon>Bacteroidota</taxon>
        <taxon>Flavobacteriia</taxon>
        <taxon>Flavobacteriales</taxon>
        <taxon>Flavobacteriaceae</taxon>
        <taxon>Flavobacterium</taxon>
    </lineage>
</organism>
<protein>
    <submittedName>
        <fullName evidence="2">Uncharacterized protein</fullName>
    </submittedName>
</protein>
<dbReference type="Proteomes" id="UP001589589">
    <property type="component" value="Unassembled WGS sequence"/>
</dbReference>
<name>A0ABV5FK25_9FLAO</name>
<dbReference type="EMBL" id="JBHMEX010000026">
    <property type="protein sequence ID" value="MFB9063884.1"/>
    <property type="molecule type" value="Genomic_DNA"/>
</dbReference>
<reference evidence="2 3" key="1">
    <citation type="submission" date="2024-09" db="EMBL/GenBank/DDBJ databases">
        <authorList>
            <person name="Sun Q."/>
            <person name="Mori K."/>
        </authorList>
    </citation>
    <scope>NUCLEOTIDE SEQUENCE [LARGE SCALE GENOMIC DNA]</scope>
    <source>
        <strain evidence="2 3">CECT 7908</strain>
    </source>
</reference>
<evidence type="ECO:0000256" key="1">
    <source>
        <dbReference type="SAM" id="Phobius"/>
    </source>
</evidence>
<accession>A0ABV5FK25</accession>
<proteinExistence type="predicted"/>
<feature type="transmembrane region" description="Helical" evidence="1">
    <location>
        <begin position="31"/>
        <end position="50"/>
    </location>
</feature>
<comment type="caution">
    <text evidence="2">The sequence shown here is derived from an EMBL/GenBank/DDBJ whole genome shotgun (WGS) entry which is preliminary data.</text>
</comment>
<keyword evidence="3" id="KW-1185">Reference proteome</keyword>